<comment type="caution">
    <text evidence="3">The sequence shown here is derived from an EMBL/GenBank/DDBJ whole genome shotgun (WGS) entry which is preliminary data.</text>
</comment>
<protein>
    <recommendedName>
        <fullName evidence="2">F-box domain-containing protein</fullName>
    </recommendedName>
</protein>
<evidence type="ECO:0000313" key="3">
    <source>
        <dbReference type="EMBL" id="ODM15343.1"/>
    </source>
</evidence>
<accession>A0A1E3B320</accession>
<dbReference type="InterPro" id="IPR048627">
    <property type="entry name" value="Sec10_HB"/>
</dbReference>
<organism evidence="3 4">
    <name type="scientific">Aspergillus cristatus</name>
    <name type="common">Chinese Fuzhuan brick tea-fermentation fungus</name>
    <name type="synonym">Eurotium cristatum</name>
    <dbReference type="NCBI Taxonomy" id="573508"/>
    <lineage>
        <taxon>Eukaryota</taxon>
        <taxon>Fungi</taxon>
        <taxon>Dikarya</taxon>
        <taxon>Ascomycota</taxon>
        <taxon>Pezizomycotina</taxon>
        <taxon>Eurotiomycetes</taxon>
        <taxon>Eurotiomycetidae</taxon>
        <taxon>Eurotiales</taxon>
        <taxon>Aspergillaceae</taxon>
        <taxon>Aspergillus</taxon>
        <taxon>Aspergillus subgen. Aspergillus</taxon>
    </lineage>
</organism>
<dbReference type="SUPFAM" id="SSF55797">
    <property type="entry name" value="PR-1-like"/>
    <property type="match status" value="1"/>
</dbReference>
<feature type="region of interest" description="Disordered" evidence="1">
    <location>
        <begin position="1101"/>
        <end position="1124"/>
    </location>
</feature>
<dbReference type="PROSITE" id="PS01009">
    <property type="entry name" value="CRISP_1"/>
    <property type="match status" value="1"/>
</dbReference>
<dbReference type="EMBL" id="JXNT01000017">
    <property type="protein sequence ID" value="ODM15343.1"/>
    <property type="molecule type" value="Genomic_DNA"/>
</dbReference>
<dbReference type="InterPro" id="IPR036047">
    <property type="entry name" value="F-box-like_dom_sf"/>
</dbReference>
<dbReference type="STRING" id="573508.A0A1E3B320"/>
<dbReference type="Pfam" id="PF12937">
    <property type="entry name" value="F-box-like"/>
    <property type="match status" value="1"/>
</dbReference>
<dbReference type="GO" id="GO:0006893">
    <property type="term" value="P:Golgi to plasma membrane transport"/>
    <property type="evidence" value="ECO:0007669"/>
    <property type="project" value="TreeGrafter"/>
</dbReference>
<dbReference type="FunFam" id="3.40.33.10:FF:000031">
    <property type="entry name" value="Extracellular SCP domain-containing protein Pry1"/>
    <property type="match status" value="1"/>
</dbReference>
<dbReference type="InterPro" id="IPR009976">
    <property type="entry name" value="Sec10-like"/>
</dbReference>
<reference evidence="3 4" key="1">
    <citation type="journal article" date="2016" name="BMC Genomics">
        <title>Comparative genomic and transcriptomic analyses of the Fuzhuan brick tea-fermentation fungus Aspergillus cristatus.</title>
        <authorList>
            <person name="Ge Y."/>
            <person name="Wang Y."/>
            <person name="Liu Y."/>
            <person name="Tan Y."/>
            <person name="Ren X."/>
            <person name="Zhang X."/>
            <person name="Hyde K.D."/>
            <person name="Liu Y."/>
            <person name="Liu Z."/>
        </authorList>
    </citation>
    <scope>NUCLEOTIDE SEQUENCE [LARGE SCALE GENOMIC DNA]</scope>
    <source>
        <strain evidence="3 4">GZAAS20.1005</strain>
    </source>
</reference>
<feature type="region of interest" description="Disordered" evidence="1">
    <location>
        <begin position="492"/>
        <end position="519"/>
    </location>
</feature>
<gene>
    <name evidence="3" type="ORF">SI65_09284</name>
</gene>
<dbReference type="PROSITE" id="PS50181">
    <property type="entry name" value="FBOX"/>
    <property type="match status" value="1"/>
</dbReference>
<dbReference type="Pfam" id="PF07393">
    <property type="entry name" value="Sec10_HB"/>
    <property type="match status" value="1"/>
</dbReference>
<dbReference type="Gene3D" id="3.40.33.10">
    <property type="entry name" value="CAP"/>
    <property type="match status" value="1"/>
</dbReference>
<dbReference type="Proteomes" id="UP000094569">
    <property type="component" value="Unassembled WGS sequence"/>
</dbReference>
<name>A0A1E3B320_ASPCR</name>
<feature type="domain" description="F-box" evidence="2">
    <location>
        <begin position="29"/>
        <end position="75"/>
    </location>
</feature>
<feature type="compositionally biased region" description="Basic and acidic residues" evidence="1">
    <location>
        <begin position="1108"/>
        <end position="1117"/>
    </location>
</feature>
<feature type="compositionally biased region" description="Polar residues" evidence="1">
    <location>
        <begin position="504"/>
        <end position="519"/>
    </location>
</feature>
<dbReference type="Gene3D" id="1.20.1280.50">
    <property type="match status" value="1"/>
</dbReference>
<sequence>MSKTKNGPGTGGKPRRDVLASLKMASMEDVSRAALPAEILSSVFDYLSPVDLIRVARSSKLLCEIAYDDTRWVQKMKKMGCWNEIEARKRVEHVYGTIVDPKSVEKQELAEQGKGTSAAIGDVEGNTASAMKSISDGFDEINVSTTAPVDTQEELERDPVLGALKLVKSVRGEARQEYGKVHAALSPFYEDIVTSGPSTTNLVFQKYNDPHHQSQILSQLQAFSNCDNNESWRERIARLQEAVSLFETAALKEFRQGYETEDIDGTMKKYSHVLCTLNGGGSAVEYFIHHNHMVTRKSEFARVADCIDPVTSRVKLQQTQVFFTRLSVAYNEEVSIINRIFPPPTKVASPFVEKVGQDVLYPFLTAIFDELHRTNIESYLNAVSVTFAQCQNLSETLLPIHNAPDSFDEFLDSVITKVYEPHMDLYLAEELDHFRKWSDSAVGEWDRQLDEQAASTESFLMSNVNRQADKRDFLSSFKKVIMAPVNILPSFSGNKSNETKSDQDSTAGDASSLKSPNRFSTIASPAPVTVTEAPTSELAAKAALMKSKMEGIRSLFSIEVALSMVHAAKSSLERAAQFVRIGGQTGAAAKQQCQAIFVTLLRILGHRHVIVGFNRAVDHLSNYRPREQGERDQSGVEPLVTFLELVNVGDLILQMVDVFYEQELVSSKLTDRNDFLDPAVKEKKKFEQMLDERVATGLSKGIDVLMEEVDYILATRQLATDFNPAISNDPYRQTMNVGVTEAASAVVDVVSSHTQMLVGSTDKSTLDVFNQEVGLRLFAALCKHLKRQRISIEGSLRLISDMNHYFKFVQTLRNSNLLLYFKAFRELSQIYLIDPSDAKELATIIADAGRFQGIWRVEEVYEFAERRADWYQVKRDVERAMYGIGCTVMQKQYPHGVACISSCIRILWLSLLFITLTQAQEQETVTLVTVTETQTSPTPASYTSLSEFKDTVLSISNDYRREHDACTLTWNDTLADYSRNWAKQCKWKHSKGPYGENLSFGYPNASSAIAVWGEERKMYNFKLPTGFSEETGHFTQLVWKATTQVGCAAVNCGYDDDAQDKETGNFEKALGWYVVCEYAPAGNVMGKHKKWFKMNVVPERARGGGSDGRTEPGGHGDDGDEDEDNAAVGRRYIGRVGFWLVMVHGVFFML</sequence>
<dbReference type="Pfam" id="PF00188">
    <property type="entry name" value="CAP"/>
    <property type="match status" value="1"/>
</dbReference>
<dbReference type="OrthoDB" id="5554140at2759"/>
<dbReference type="InterPro" id="IPR035940">
    <property type="entry name" value="CAP_sf"/>
</dbReference>
<keyword evidence="4" id="KW-1185">Reference proteome</keyword>
<dbReference type="InterPro" id="IPR018244">
    <property type="entry name" value="Allrgn_V5/Tpx1_CS"/>
</dbReference>
<dbReference type="GO" id="GO:0000145">
    <property type="term" value="C:exocyst"/>
    <property type="evidence" value="ECO:0007669"/>
    <property type="project" value="TreeGrafter"/>
</dbReference>
<evidence type="ECO:0000259" key="2">
    <source>
        <dbReference type="PROSITE" id="PS50181"/>
    </source>
</evidence>
<dbReference type="SMART" id="SM00198">
    <property type="entry name" value="SCP"/>
    <property type="match status" value="1"/>
</dbReference>
<dbReference type="InterPro" id="IPR014044">
    <property type="entry name" value="CAP_dom"/>
</dbReference>
<proteinExistence type="predicted"/>
<dbReference type="PRINTS" id="PR00837">
    <property type="entry name" value="V5TPXLIKE"/>
</dbReference>
<dbReference type="VEuPathDB" id="FungiDB:SI65_09284"/>
<dbReference type="GO" id="GO:0006887">
    <property type="term" value="P:exocytosis"/>
    <property type="evidence" value="ECO:0007669"/>
    <property type="project" value="UniProtKB-KW"/>
</dbReference>
<dbReference type="InterPro" id="IPR001283">
    <property type="entry name" value="CRISP-related"/>
</dbReference>
<evidence type="ECO:0000313" key="4">
    <source>
        <dbReference type="Proteomes" id="UP000094569"/>
    </source>
</evidence>
<dbReference type="InterPro" id="IPR001810">
    <property type="entry name" value="F-box_dom"/>
</dbReference>
<evidence type="ECO:0000256" key="1">
    <source>
        <dbReference type="SAM" id="MobiDB-lite"/>
    </source>
</evidence>
<dbReference type="GO" id="GO:0005576">
    <property type="term" value="C:extracellular region"/>
    <property type="evidence" value="ECO:0007669"/>
    <property type="project" value="InterPro"/>
</dbReference>
<dbReference type="AlphaFoldDB" id="A0A1E3B320"/>
<dbReference type="PANTHER" id="PTHR12100:SF1">
    <property type="entry name" value="RECYCLIN-1"/>
    <property type="match status" value="1"/>
</dbReference>
<dbReference type="SUPFAM" id="SSF81383">
    <property type="entry name" value="F-box domain"/>
    <property type="match status" value="1"/>
</dbReference>
<dbReference type="PANTHER" id="PTHR12100">
    <property type="entry name" value="SEC10"/>
    <property type="match status" value="1"/>
</dbReference>